<dbReference type="GO" id="GO:0003677">
    <property type="term" value="F:DNA binding"/>
    <property type="evidence" value="ECO:0007669"/>
    <property type="project" value="UniProtKB-UniRule"/>
</dbReference>
<dbReference type="Gene3D" id="1.10.357.10">
    <property type="entry name" value="Tetracycline Repressor, domain 2"/>
    <property type="match status" value="1"/>
</dbReference>
<evidence type="ECO:0000256" key="2">
    <source>
        <dbReference type="PROSITE-ProRule" id="PRU00335"/>
    </source>
</evidence>
<reference evidence="4" key="1">
    <citation type="submission" date="2020-04" db="EMBL/GenBank/DDBJ databases">
        <title>Deep metagenomics examines the oral microbiome during advanced dental caries in children, revealing novel taxa and co-occurrences with host molecules.</title>
        <authorList>
            <person name="Baker J.L."/>
            <person name="Morton J.T."/>
            <person name="Dinis M."/>
            <person name="Alvarez R."/>
            <person name="Tran N.C."/>
            <person name="Knight R."/>
            <person name="Edlund A."/>
        </authorList>
    </citation>
    <scope>NUCLEOTIDE SEQUENCE</scope>
    <source>
        <strain evidence="4">JCVI_34_bin.1</strain>
    </source>
</reference>
<dbReference type="EMBL" id="JABZGR010000036">
    <property type="protein sequence ID" value="MBF0971049.1"/>
    <property type="molecule type" value="Genomic_DNA"/>
</dbReference>
<dbReference type="PANTHER" id="PTHR43479:SF11">
    <property type="entry name" value="ACREF_ENVCD OPERON REPRESSOR-RELATED"/>
    <property type="match status" value="1"/>
</dbReference>
<accession>A0A929RYW6</accession>
<feature type="domain" description="HTH tetR-type" evidence="3">
    <location>
        <begin position="4"/>
        <end position="64"/>
    </location>
</feature>
<name>A0A929RYW6_9BACT</name>
<feature type="DNA-binding region" description="H-T-H motif" evidence="2">
    <location>
        <begin position="27"/>
        <end position="46"/>
    </location>
</feature>
<keyword evidence="1 2" id="KW-0238">DNA-binding</keyword>
<dbReference type="Pfam" id="PF00440">
    <property type="entry name" value="TetR_N"/>
    <property type="match status" value="1"/>
</dbReference>
<protein>
    <submittedName>
        <fullName evidence="4">TetR/AcrR family transcriptional regulator</fullName>
    </submittedName>
</protein>
<dbReference type="AlphaFoldDB" id="A0A929RYW6"/>
<evidence type="ECO:0000259" key="3">
    <source>
        <dbReference type="PROSITE" id="PS50977"/>
    </source>
</evidence>
<evidence type="ECO:0000256" key="1">
    <source>
        <dbReference type="ARBA" id="ARBA00023125"/>
    </source>
</evidence>
<dbReference type="PANTHER" id="PTHR43479">
    <property type="entry name" value="ACREF/ENVCD OPERON REPRESSOR-RELATED"/>
    <property type="match status" value="1"/>
</dbReference>
<dbReference type="PROSITE" id="PS50977">
    <property type="entry name" value="HTH_TETR_2"/>
    <property type="match status" value="1"/>
</dbReference>
<dbReference type="Proteomes" id="UP000704068">
    <property type="component" value="Unassembled WGS sequence"/>
</dbReference>
<dbReference type="InterPro" id="IPR050624">
    <property type="entry name" value="HTH-type_Tx_Regulator"/>
</dbReference>
<dbReference type="SUPFAM" id="SSF48498">
    <property type="entry name" value="Tetracyclin repressor-like, C-terminal domain"/>
    <property type="match status" value="1"/>
</dbReference>
<proteinExistence type="predicted"/>
<dbReference type="InterPro" id="IPR001647">
    <property type="entry name" value="HTH_TetR"/>
</dbReference>
<dbReference type="RefSeq" id="WP_303764640.1">
    <property type="nucleotide sequence ID" value="NZ_CAUUHZ010000032.1"/>
</dbReference>
<evidence type="ECO:0000313" key="4">
    <source>
        <dbReference type="EMBL" id="MBF0971049.1"/>
    </source>
</evidence>
<sequence>MSITKTRQKLVEMARELFARKGMENTTMNDIAVASKCGRRTLYTYFRNKEEIYYAVIESELELLSDDLDRVATMDAEPEQKLLQLIYTHLHTIKEAVTRNGTLRAEFFRNIWMVEKMRKTLDAEECLIIRRIIEEGIAQGKFKVENIELMTDIIHYTCRGLEVPYIYDRLAIGLSEEDSLPIVRNIIRRTLGYEENKQEIINNNDKITY</sequence>
<gene>
    <name evidence="4" type="ORF">HXK21_08435</name>
</gene>
<dbReference type="InterPro" id="IPR009057">
    <property type="entry name" value="Homeodomain-like_sf"/>
</dbReference>
<evidence type="ECO:0000313" key="5">
    <source>
        <dbReference type="Proteomes" id="UP000704068"/>
    </source>
</evidence>
<dbReference type="Gene3D" id="1.10.10.60">
    <property type="entry name" value="Homeodomain-like"/>
    <property type="match status" value="1"/>
</dbReference>
<organism evidence="4 5">
    <name type="scientific">Alloprevotella tannerae</name>
    <dbReference type="NCBI Taxonomy" id="76122"/>
    <lineage>
        <taxon>Bacteria</taxon>
        <taxon>Pseudomonadati</taxon>
        <taxon>Bacteroidota</taxon>
        <taxon>Bacteroidia</taxon>
        <taxon>Bacteroidales</taxon>
        <taxon>Prevotellaceae</taxon>
        <taxon>Alloprevotella</taxon>
    </lineage>
</organism>
<dbReference type="SUPFAM" id="SSF46689">
    <property type="entry name" value="Homeodomain-like"/>
    <property type="match status" value="1"/>
</dbReference>
<comment type="caution">
    <text evidence="4">The sequence shown here is derived from an EMBL/GenBank/DDBJ whole genome shotgun (WGS) entry which is preliminary data.</text>
</comment>
<dbReference type="PRINTS" id="PR00455">
    <property type="entry name" value="HTHTETR"/>
</dbReference>
<dbReference type="InterPro" id="IPR036271">
    <property type="entry name" value="Tet_transcr_reg_TetR-rel_C_sf"/>
</dbReference>